<comment type="caution">
    <text evidence="1">The sequence shown here is derived from an EMBL/GenBank/DDBJ whole genome shotgun (WGS) entry which is preliminary data.</text>
</comment>
<dbReference type="EMBL" id="JBEDUW010000005">
    <property type="protein sequence ID" value="KAK9929174.1"/>
    <property type="molecule type" value="Genomic_DNA"/>
</dbReference>
<evidence type="ECO:0000313" key="2">
    <source>
        <dbReference type="Proteomes" id="UP001457282"/>
    </source>
</evidence>
<protein>
    <submittedName>
        <fullName evidence="1">Uncharacterized protein</fullName>
    </submittedName>
</protein>
<accession>A0AAW1WZE0</accession>
<reference evidence="1 2" key="1">
    <citation type="journal article" date="2023" name="G3 (Bethesda)">
        <title>A chromosome-length genome assembly and annotation of blackberry (Rubus argutus, cv. 'Hillquist').</title>
        <authorList>
            <person name="Bruna T."/>
            <person name="Aryal R."/>
            <person name="Dudchenko O."/>
            <person name="Sargent D.J."/>
            <person name="Mead D."/>
            <person name="Buti M."/>
            <person name="Cavallini A."/>
            <person name="Hytonen T."/>
            <person name="Andres J."/>
            <person name="Pham M."/>
            <person name="Weisz D."/>
            <person name="Mascagni F."/>
            <person name="Usai G."/>
            <person name="Natali L."/>
            <person name="Bassil N."/>
            <person name="Fernandez G.E."/>
            <person name="Lomsadze A."/>
            <person name="Armour M."/>
            <person name="Olukolu B."/>
            <person name="Poorten T."/>
            <person name="Britton C."/>
            <person name="Davik J."/>
            <person name="Ashrafi H."/>
            <person name="Aiden E.L."/>
            <person name="Borodovsky M."/>
            <person name="Worthington M."/>
        </authorList>
    </citation>
    <scope>NUCLEOTIDE SEQUENCE [LARGE SCALE GENOMIC DNA]</scope>
    <source>
        <strain evidence="1">PI 553951</strain>
    </source>
</reference>
<gene>
    <name evidence="1" type="ORF">M0R45_026280</name>
</gene>
<sequence length="186" mass="20518">MPRRLPKPAPLKLTEPMLISTSPPPRCPDFGPVGPSPCLIGCFSVQQMLILGLDPELLCRFSVGPFILRRRRCLSNNPCRHRCSDSAITAAPSPAASAVKFRAQSSRSSNRRHPCSELAMSRLYRRLNPSSPPSILNPPPAVSVAVTLSAPIAFLGRRHCRRRFPCRLHSLKPRSPLAAKEKEVKN</sequence>
<dbReference type="AlphaFoldDB" id="A0AAW1WZE0"/>
<keyword evidence="2" id="KW-1185">Reference proteome</keyword>
<proteinExistence type="predicted"/>
<evidence type="ECO:0000313" key="1">
    <source>
        <dbReference type="EMBL" id="KAK9929174.1"/>
    </source>
</evidence>
<name>A0AAW1WZE0_RUBAR</name>
<organism evidence="1 2">
    <name type="scientific">Rubus argutus</name>
    <name type="common">Southern blackberry</name>
    <dbReference type="NCBI Taxonomy" id="59490"/>
    <lineage>
        <taxon>Eukaryota</taxon>
        <taxon>Viridiplantae</taxon>
        <taxon>Streptophyta</taxon>
        <taxon>Embryophyta</taxon>
        <taxon>Tracheophyta</taxon>
        <taxon>Spermatophyta</taxon>
        <taxon>Magnoliopsida</taxon>
        <taxon>eudicotyledons</taxon>
        <taxon>Gunneridae</taxon>
        <taxon>Pentapetalae</taxon>
        <taxon>rosids</taxon>
        <taxon>fabids</taxon>
        <taxon>Rosales</taxon>
        <taxon>Rosaceae</taxon>
        <taxon>Rosoideae</taxon>
        <taxon>Rosoideae incertae sedis</taxon>
        <taxon>Rubus</taxon>
    </lineage>
</organism>
<dbReference type="Proteomes" id="UP001457282">
    <property type="component" value="Unassembled WGS sequence"/>
</dbReference>